<evidence type="ECO:0000256" key="16">
    <source>
        <dbReference type="ARBA" id="ARBA00047614"/>
    </source>
</evidence>
<evidence type="ECO:0000256" key="13">
    <source>
        <dbReference type="ARBA" id="ARBA00022984"/>
    </source>
</evidence>
<keyword evidence="15 18" id="KW-0961">Cell wall biogenesis/degradation</keyword>
<dbReference type="NCBIfam" id="TIGR01205">
    <property type="entry name" value="D_ala_D_alaTIGR"/>
    <property type="match status" value="1"/>
</dbReference>
<gene>
    <name evidence="18" type="primary">ddl</name>
    <name evidence="24" type="ORF">BCF53_11461</name>
</gene>
<comment type="pathway">
    <text evidence="4 18">Cell wall biogenesis; peptidoglycan biosynthesis.</text>
</comment>
<evidence type="ECO:0000256" key="21">
    <source>
        <dbReference type="PIRSR" id="PIRSR039102-3"/>
    </source>
</evidence>
<dbReference type="SUPFAM" id="SSF52440">
    <property type="entry name" value="PreATP-grasp domain"/>
    <property type="match status" value="1"/>
</dbReference>
<keyword evidence="25" id="KW-1185">Reference proteome</keyword>
<evidence type="ECO:0000256" key="2">
    <source>
        <dbReference type="ARBA" id="ARBA00003921"/>
    </source>
</evidence>
<evidence type="ECO:0000256" key="11">
    <source>
        <dbReference type="ARBA" id="ARBA00022842"/>
    </source>
</evidence>
<dbReference type="InterPro" id="IPR011127">
    <property type="entry name" value="Dala_Dala_lig_N"/>
</dbReference>
<comment type="function">
    <text evidence="2 18">Cell wall formation.</text>
</comment>
<dbReference type="AlphaFoldDB" id="A0A4R3HZR7"/>
<dbReference type="Gene3D" id="3.40.50.20">
    <property type="match status" value="1"/>
</dbReference>
<dbReference type="Pfam" id="PF01820">
    <property type="entry name" value="Dala_Dala_lig_N"/>
    <property type="match status" value="1"/>
</dbReference>
<dbReference type="GO" id="GO:0005524">
    <property type="term" value="F:ATP binding"/>
    <property type="evidence" value="ECO:0007669"/>
    <property type="project" value="UniProtKB-UniRule"/>
</dbReference>
<dbReference type="PANTHER" id="PTHR23132:SF25">
    <property type="entry name" value="D-ALANINE--D-ALANINE LIGASE A"/>
    <property type="match status" value="1"/>
</dbReference>
<dbReference type="GO" id="GO:0008360">
    <property type="term" value="P:regulation of cell shape"/>
    <property type="evidence" value="ECO:0007669"/>
    <property type="project" value="UniProtKB-KW"/>
</dbReference>
<feature type="active site" evidence="19">
    <location>
        <position position="192"/>
    </location>
</feature>
<dbReference type="FunFam" id="3.30.470.20:FF:000008">
    <property type="entry name" value="D-alanine--D-alanine ligase"/>
    <property type="match status" value="1"/>
</dbReference>
<sequence length="359" mass="38991">MSKKIKVGLLFGGRSAEHQVSLQSAKSIMAAIDNDKYEVVKIGITSDGKWLLNESAETFINGDDPETISLQTEALPVTLVAGDQSGELQCLEAEAAGNQLDVLFPILHGPYGEDGSVQGLAKLANIPCVGSGILSSAVGMDKDFTKRILMQAGIDVADFITLRDSRFSEADLQRIEDRFSYPVFVKPANMGSSIGVSKAANRSELAAAIDLAFRFDRKLLVEKGIVGRELECAVLGNDFPEASVVGEIISNVSFYDYKAKYIDENGATLSLPAKVSDSLLEKIQQTSIAVFEALECRGLARVDMFVTDDEQIIINEVNTLPGFTKISMYPKLWEASGLSYSDLIDRLISLAIEDFQGQR</sequence>
<reference evidence="24 25" key="1">
    <citation type="submission" date="2019-03" db="EMBL/GenBank/DDBJ databases">
        <title>Genomic Encyclopedia of Archaeal and Bacterial Type Strains, Phase II (KMG-II): from individual species to whole genera.</title>
        <authorList>
            <person name="Goeker M."/>
        </authorList>
    </citation>
    <scope>NUCLEOTIDE SEQUENCE [LARGE SCALE GENOMIC DNA]</scope>
    <source>
        <strain evidence="24 25">DSM 15388</strain>
    </source>
</reference>
<keyword evidence="10 22" id="KW-0067">ATP-binding</keyword>
<dbReference type="InterPro" id="IPR016185">
    <property type="entry name" value="PreATP-grasp_dom_sf"/>
</dbReference>
<dbReference type="GO" id="GO:0071555">
    <property type="term" value="P:cell wall organization"/>
    <property type="evidence" value="ECO:0007669"/>
    <property type="project" value="UniProtKB-KW"/>
</dbReference>
<evidence type="ECO:0000259" key="23">
    <source>
        <dbReference type="PROSITE" id="PS50975"/>
    </source>
</evidence>
<feature type="binding site" evidence="21">
    <location>
        <position position="316"/>
    </location>
    <ligand>
        <name>Mg(2+)</name>
        <dbReference type="ChEBI" id="CHEBI:18420"/>
        <label>1</label>
    </ligand>
</feature>
<dbReference type="GO" id="GO:0009252">
    <property type="term" value="P:peptidoglycan biosynthetic process"/>
    <property type="evidence" value="ECO:0007669"/>
    <property type="project" value="UniProtKB-UniRule"/>
</dbReference>
<dbReference type="PROSITE" id="PS00843">
    <property type="entry name" value="DALA_DALA_LIGASE_1"/>
    <property type="match status" value="1"/>
</dbReference>
<evidence type="ECO:0000256" key="8">
    <source>
        <dbReference type="ARBA" id="ARBA00022723"/>
    </source>
</evidence>
<comment type="caution">
    <text evidence="24">The sequence shown here is derived from an EMBL/GenBank/DDBJ whole genome shotgun (WGS) entry which is preliminary data.</text>
</comment>
<dbReference type="InterPro" id="IPR011095">
    <property type="entry name" value="Dala_Dala_lig_C"/>
</dbReference>
<evidence type="ECO:0000313" key="24">
    <source>
        <dbReference type="EMBL" id="TCS38896.1"/>
    </source>
</evidence>
<organism evidence="24 25">
    <name type="scientific">Reinekea marinisedimentorum</name>
    <dbReference type="NCBI Taxonomy" id="230495"/>
    <lineage>
        <taxon>Bacteria</taxon>
        <taxon>Pseudomonadati</taxon>
        <taxon>Pseudomonadota</taxon>
        <taxon>Gammaproteobacteria</taxon>
        <taxon>Oceanospirillales</taxon>
        <taxon>Saccharospirillaceae</taxon>
        <taxon>Reinekea</taxon>
    </lineage>
</organism>
<feature type="binding site" evidence="21">
    <location>
        <position position="318"/>
    </location>
    <ligand>
        <name>Mg(2+)</name>
        <dbReference type="ChEBI" id="CHEBI:18420"/>
        <label>2</label>
    </ligand>
</feature>
<keyword evidence="14 21" id="KW-0464">Manganese</keyword>
<evidence type="ECO:0000256" key="3">
    <source>
        <dbReference type="ARBA" id="ARBA00004496"/>
    </source>
</evidence>
<evidence type="ECO:0000256" key="19">
    <source>
        <dbReference type="PIRSR" id="PIRSR039102-1"/>
    </source>
</evidence>
<name>A0A4R3HZR7_9GAMM</name>
<dbReference type="EMBL" id="SLZR01000014">
    <property type="protein sequence ID" value="TCS38896.1"/>
    <property type="molecule type" value="Genomic_DNA"/>
</dbReference>
<evidence type="ECO:0000256" key="14">
    <source>
        <dbReference type="ARBA" id="ARBA00023211"/>
    </source>
</evidence>
<comment type="catalytic activity">
    <reaction evidence="16 18">
        <text>2 D-alanine + ATP = D-alanyl-D-alanine + ADP + phosphate + H(+)</text>
        <dbReference type="Rhea" id="RHEA:11224"/>
        <dbReference type="ChEBI" id="CHEBI:15378"/>
        <dbReference type="ChEBI" id="CHEBI:30616"/>
        <dbReference type="ChEBI" id="CHEBI:43474"/>
        <dbReference type="ChEBI" id="CHEBI:57416"/>
        <dbReference type="ChEBI" id="CHEBI:57822"/>
        <dbReference type="ChEBI" id="CHEBI:456216"/>
        <dbReference type="EC" id="6.3.2.4"/>
    </reaction>
</comment>
<dbReference type="NCBIfam" id="NF002525">
    <property type="entry name" value="PRK01966.1-1"/>
    <property type="match status" value="1"/>
</dbReference>
<evidence type="ECO:0000256" key="18">
    <source>
        <dbReference type="HAMAP-Rule" id="MF_00047"/>
    </source>
</evidence>
<dbReference type="NCBIfam" id="NF002378">
    <property type="entry name" value="PRK01372.1"/>
    <property type="match status" value="1"/>
</dbReference>
<feature type="binding site" evidence="21">
    <location>
        <position position="316"/>
    </location>
    <ligand>
        <name>Mg(2+)</name>
        <dbReference type="ChEBI" id="CHEBI:18420"/>
        <label>2</label>
    </ligand>
</feature>
<dbReference type="RefSeq" id="WP_132702686.1">
    <property type="nucleotide sequence ID" value="NZ_SLZR01000014.1"/>
</dbReference>
<evidence type="ECO:0000256" key="5">
    <source>
        <dbReference type="ARBA" id="ARBA00010871"/>
    </source>
</evidence>
<comment type="cofactor">
    <cofactor evidence="1">
        <name>Mn(2+)</name>
        <dbReference type="ChEBI" id="CHEBI:29035"/>
    </cofactor>
</comment>
<keyword evidence="12 18" id="KW-0133">Cell shape</keyword>
<dbReference type="PROSITE" id="PS00844">
    <property type="entry name" value="DALA_DALA_LIGASE_2"/>
    <property type="match status" value="1"/>
</dbReference>
<proteinExistence type="inferred from homology"/>
<comment type="similarity">
    <text evidence="5 18">Belongs to the D-alanine--D-alanine ligase family.</text>
</comment>
<dbReference type="InterPro" id="IPR000291">
    <property type="entry name" value="D-Ala_lig_Van_CS"/>
</dbReference>
<feature type="binding site" evidence="20">
    <location>
        <begin position="192"/>
        <end position="193"/>
    </location>
    <ligand>
        <name>ATP</name>
        <dbReference type="ChEBI" id="CHEBI:30616"/>
    </ligand>
</feature>
<dbReference type="Gene3D" id="3.30.470.20">
    <property type="entry name" value="ATP-grasp fold, B domain"/>
    <property type="match status" value="1"/>
</dbReference>
<keyword evidence="9 20" id="KW-0547">Nucleotide-binding</keyword>
<feature type="binding site" evidence="21">
    <location>
        <position position="303"/>
    </location>
    <ligand>
        <name>Mg(2+)</name>
        <dbReference type="ChEBI" id="CHEBI:18420"/>
        <label>1</label>
    </ligand>
</feature>
<keyword evidence="8 21" id="KW-0479">Metal-binding</keyword>
<dbReference type="SUPFAM" id="SSF56059">
    <property type="entry name" value="Glutathione synthetase ATP-binding domain-like"/>
    <property type="match status" value="1"/>
</dbReference>
<feature type="binding site" evidence="20">
    <location>
        <begin position="315"/>
        <end position="316"/>
    </location>
    <ligand>
        <name>ATP</name>
        <dbReference type="ChEBI" id="CHEBI:30616"/>
    </ligand>
</feature>
<dbReference type="InterPro" id="IPR011761">
    <property type="entry name" value="ATP-grasp"/>
</dbReference>
<feature type="binding site" evidence="20">
    <location>
        <position position="142"/>
    </location>
    <ligand>
        <name>ATP</name>
        <dbReference type="ChEBI" id="CHEBI:30616"/>
    </ligand>
</feature>
<dbReference type="PANTHER" id="PTHR23132">
    <property type="entry name" value="D-ALANINE--D-ALANINE LIGASE"/>
    <property type="match status" value="1"/>
</dbReference>
<evidence type="ECO:0000256" key="20">
    <source>
        <dbReference type="PIRSR" id="PIRSR039102-2"/>
    </source>
</evidence>
<dbReference type="InterPro" id="IPR013815">
    <property type="entry name" value="ATP_grasp_subdomain_1"/>
</dbReference>
<protein>
    <recommendedName>
        <fullName evidence="18">D-alanine--D-alanine ligase</fullName>
        <ecNumber evidence="18">6.3.2.4</ecNumber>
    </recommendedName>
    <alternativeName>
        <fullName evidence="18">D-Ala-D-Ala ligase</fullName>
    </alternativeName>
    <alternativeName>
        <fullName evidence="18">D-alanylalanine synthetase</fullName>
    </alternativeName>
</protein>
<dbReference type="OrthoDB" id="9813261at2"/>
<evidence type="ECO:0000256" key="15">
    <source>
        <dbReference type="ARBA" id="ARBA00023316"/>
    </source>
</evidence>
<dbReference type="PIRSF" id="PIRSF039102">
    <property type="entry name" value="Ddl/VanB"/>
    <property type="match status" value="1"/>
</dbReference>
<comment type="subcellular location">
    <subcellularLocation>
        <location evidence="3 18">Cytoplasm</location>
    </subcellularLocation>
</comment>
<dbReference type="PROSITE" id="PS50975">
    <property type="entry name" value="ATP_GRASP"/>
    <property type="match status" value="1"/>
</dbReference>
<feature type="binding site" evidence="20">
    <location>
        <begin position="222"/>
        <end position="229"/>
    </location>
    <ligand>
        <name>ATP</name>
        <dbReference type="ChEBI" id="CHEBI:30616"/>
    </ligand>
</feature>
<dbReference type="Proteomes" id="UP000295793">
    <property type="component" value="Unassembled WGS sequence"/>
</dbReference>
<evidence type="ECO:0000256" key="9">
    <source>
        <dbReference type="ARBA" id="ARBA00022741"/>
    </source>
</evidence>
<feature type="active site" evidence="19">
    <location>
        <position position="327"/>
    </location>
</feature>
<keyword evidence="11 21" id="KW-0460">Magnesium</keyword>
<dbReference type="InterPro" id="IPR005905">
    <property type="entry name" value="D_ala_D_ala"/>
</dbReference>
<evidence type="ECO:0000256" key="6">
    <source>
        <dbReference type="ARBA" id="ARBA00022490"/>
    </source>
</evidence>
<feature type="domain" description="ATP-grasp" evidence="23">
    <location>
        <begin position="146"/>
        <end position="349"/>
    </location>
</feature>
<evidence type="ECO:0000256" key="10">
    <source>
        <dbReference type="ARBA" id="ARBA00022840"/>
    </source>
</evidence>
<dbReference type="GO" id="GO:0046872">
    <property type="term" value="F:metal ion binding"/>
    <property type="evidence" value="ECO:0007669"/>
    <property type="project" value="UniProtKB-KW"/>
</dbReference>
<evidence type="ECO:0000256" key="4">
    <source>
        <dbReference type="ARBA" id="ARBA00004752"/>
    </source>
</evidence>
<dbReference type="Pfam" id="PF07478">
    <property type="entry name" value="Dala_Dala_lig_C"/>
    <property type="match status" value="1"/>
</dbReference>
<feature type="binding site" evidence="20">
    <location>
        <begin position="184"/>
        <end position="186"/>
    </location>
    <ligand>
        <name>ATP</name>
        <dbReference type="ChEBI" id="CHEBI:30616"/>
    </ligand>
</feature>
<dbReference type="GO" id="GO:0005829">
    <property type="term" value="C:cytosol"/>
    <property type="evidence" value="ECO:0007669"/>
    <property type="project" value="UniProtKB-ARBA"/>
</dbReference>
<accession>A0A4R3HZR7</accession>
<evidence type="ECO:0000256" key="7">
    <source>
        <dbReference type="ARBA" id="ARBA00022598"/>
    </source>
</evidence>
<dbReference type="NCBIfam" id="NF002528">
    <property type="entry name" value="PRK01966.1-4"/>
    <property type="match status" value="1"/>
</dbReference>
<comment type="pathway">
    <text evidence="17">Glycan biosynthesis.</text>
</comment>
<keyword evidence="6 18" id="KW-0963">Cytoplasm</keyword>
<comment type="cofactor">
    <cofactor evidence="21">
        <name>Mg(2+)</name>
        <dbReference type="ChEBI" id="CHEBI:18420"/>
    </cofactor>
    <cofactor evidence="21">
        <name>Mn(2+)</name>
        <dbReference type="ChEBI" id="CHEBI:29035"/>
    </cofactor>
    <text evidence="21">Binds 2 magnesium or manganese ions per subunit.</text>
</comment>
<keyword evidence="7 18" id="KW-0436">Ligase</keyword>
<evidence type="ECO:0000313" key="25">
    <source>
        <dbReference type="Proteomes" id="UP000295793"/>
    </source>
</evidence>
<dbReference type="GO" id="GO:0008716">
    <property type="term" value="F:D-alanine-D-alanine ligase activity"/>
    <property type="evidence" value="ECO:0007669"/>
    <property type="project" value="UniProtKB-UniRule"/>
</dbReference>
<feature type="active site" evidence="19">
    <location>
        <position position="17"/>
    </location>
</feature>
<dbReference type="Gene3D" id="3.30.1490.20">
    <property type="entry name" value="ATP-grasp fold, A domain"/>
    <property type="match status" value="1"/>
</dbReference>
<evidence type="ECO:0000256" key="22">
    <source>
        <dbReference type="PROSITE-ProRule" id="PRU00409"/>
    </source>
</evidence>
<keyword evidence="13 18" id="KW-0573">Peptidoglycan synthesis</keyword>
<evidence type="ECO:0000256" key="1">
    <source>
        <dbReference type="ARBA" id="ARBA00001936"/>
    </source>
</evidence>
<dbReference type="EC" id="6.3.2.4" evidence="18"/>
<dbReference type="FunFam" id="3.30.1490.20:FF:000007">
    <property type="entry name" value="D-alanine--D-alanine ligase"/>
    <property type="match status" value="1"/>
</dbReference>
<dbReference type="UniPathway" id="UPA00219"/>
<evidence type="ECO:0000256" key="12">
    <source>
        <dbReference type="ARBA" id="ARBA00022960"/>
    </source>
</evidence>
<dbReference type="HAMAP" id="MF_00047">
    <property type="entry name" value="Dala_Dala_lig"/>
    <property type="match status" value="1"/>
</dbReference>
<evidence type="ECO:0000256" key="17">
    <source>
        <dbReference type="ARBA" id="ARBA00060592"/>
    </source>
</evidence>